<evidence type="ECO:0000313" key="12">
    <source>
        <dbReference type="EMBL" id="CAF1591431.1"/>
    </source>
</evidence>
<dbReference type="Pfam" id="PF00001">
    <property type="entry name" value="7tm_1"/>
    <property type="match status" value="1"/>
</dbReference>
<dbReference type="SUPFAM" id="SSF81321">
    <property type="entry name" value="Family A G protein-coupled receptor-like"/>
    <property type="match status" value="1"/>
</dbReference>
<keyword evidence="3 9" id="KW-0812">Transmembrane</keyword>
<feature type="transmembrane region" description="Helical" evidence="9">
    <location>
        <begin position="55"/>
        <end position="78"/>
    </location>
</feature>
<dbReference type="GO" id="GO:0005886">
    <property type="term" value="C:plasma membrane"/>
    <property type="evidence" value="ECO:0007669"/>
    <property type="project" value="UniProtKB-SubCell"/>
</dbReference>
<evidence type="ECO:0000256" key="3">
    <source>
        <dbReference type="ARBA" id="ARBA00022692"/>
    </source>
</evidence>
<evidence type="ECO:0000256" key="2">
    <source>
        <dbReference type="ARBA" id="ARBA00022475"/>
    </source>
</evidence>
<feature type="transmembrane region" description="Helical" evidence="9">
    <location>
        <begin position="234"/>
        <end position="256"/>
    </location>
</feature>
<feature type="transmembrane region" description="Helical" evidence="9">
    <location>
        <begin position="139"/>
        <end position="163"/>
    </location>
</feature>
<dbReference type="Proteomes" id="UP000663877">
    <property type="component" value="Unassembled WGS sequence"/>
</dbReference>
<organism evidence="12 13">
    <name type="scientific">Adineta steineri</name>
    <dbReference type="NCBI Taxonomy" id="433720"/>
    <lineage>
        <taxon>Eukaryota</taxon>
        <taxon>Metazoa</taxon>
        <taxon>Spiralia</taxon>
        <taxon>Gnathifera</taxon>
        <taxon>Rotifera</taxon>
        <taxon>Eurotatoria</taxon>
        <taxon>Bdelloidea</taxon>
        <taxon>Adinetida</taxon>
        <taxon>Adinetidae</taxon>
        <taxon>Adineta</taxon>
    </lineage>
</organism>
<keyword evidence="8" id="KW-0807">Transducer</keyword>
<dbReference type="PROSITE" id="PS50262">
    <property type="entry name" value="G_PROTEIN_RECEP_F1_2"/>
    <property type="match status" value="1"/>
</dbReference>
<keyword evidence="5" id="KW-0297">G-protein coupled receptor</keyword>
<proteinExistence type="predicted"/>
<dbReference type="CDD" id="cd00637">
    <property type="entry name" value="7tm_classA_rhodopsin-like"/>
    <property type="match status" value="1"/>
</dbReference>
<feature type="transmembrane region" description="Helical" evidence="9">
    <location>
        <begin position="262"/>
        <end position="286"/>
    </location>
</feature>
<evidence type="ECO:0000256" key="4">
    <source>
        <dbReference type="ARBA" id="ARBA00022989"/>
    </source>
</evidence>
<feature type="transmembrane region" description="Helical" evidence="9">
    <location>
        <begin position="20"/>
        <end position="43"/>
    </location>
</feature>
<accession>A0A816A534</accession>
<keyword evidence="4 9" id="KW-1133">Transmembrane helix</keyword>
<feature type="transmembrane region" description="Helical" evidence="9">
    <location>
        <begin position="183"/>
        <end position="203"/>
    </location>
</feature>
<keyword evidence="6 9" id="KW-0472">Membrane</keyword>
<name>A0A816A534_9BILA</name>
<dbReference type="GO" id="GO:0004930">
    <property type="term" value="F:G protein-coupled receptor activity"/>
    <property type="evidence" value="ECO:0007669"/>
    <property type="project" value="UniProtKB-KW"/>
</dbReference>
<evidence type="ECO:0000259" key="10">
    <source>
        <dbReference type="PROSITE" id="PS50262"/>
    </source>
</evidence>
<gene>
    <name evidence="11" type="ORF">BJG266_LOCUS34174</name>
    <name evidence="12" type="ORF">QVE165_LOCUS51312</name>
</gene>
<evidence type="ECO:0000256" key="8">
    <source>
        <dbReference type="ARBA" id="ARBA00023224"/>
    </source>
</evidence>
<dbReference type="PANTHER" id="PTHR24228:SF59">
    <property type="entry name" value="NEUROPEPTIDE RECEPTOR 15"/>
    <property type="match status" value="1"/>
</dbReference>
<comment type="caution">
    <text evidence="12">The sequence shown here is derived from an EMBL/GenBank/DDBJ whole genome shotgun (WGS) entry which is preliminary data.</text>
</comment>
<dbReference type="EMBL" id="CAJNOM010001094">
    <property type="protein sequence ID" value="CAF1591431.1"/>
    <property type="molecule type" value="Genomic_DNA"/>
</dbReference>
<keyword evidence="13" id="KW-1185">Reference proteome</keyword>
<evidence type="ECO:0000256" key="5">
    <source>
        <dbReference type="ARBA" id="ARBA00023040"/>
    </source>
</evidence>
<dbReference type="EMBL" id="CAJNOI010000728">
    <property type="protein sequence ID" value="CAF1336516.1"/>
    <property type="molecule type" value="Genomic_DNA"/>
</dbReference>
<evidence type="ECO:0000256" key="6">
    <source>
        <dbReference type="ARBA" id="ARBA00023136"/>
    </source>
</evidence>
<dbReference type="Gene3D" id="1.20.1070.10">
    <property type="entry name" value="Rhodopsin 7-helix transmembrane proteins"/>
    <property type="match status" value="1"/>
</dbReference>
<dbReference type="InterPro" id="IPR017452">
    <property type="entry name" value="GPCR_Rhodpsn_7TM"/>
</dbReference>
<dbReference type="AlphaFoldDB" id="A0A816A534"/>
<dbReference type="PANTHER" id="PTHR24228">
    <property type="entry name" value="B2 BRADYKININ RECEPTOR/ANGIOTENSIN II RECEPTOR"/>
    <property type="match status" value="1"/>
</dbReference>
<evidence type="ECO:0000256" key="1">
    <source>
        <dbReference type="ARBA" id="ARBA00004651"/>
    </source>
</evidence>
<protein>
    <recommendedName>
        <fullName evidence="10">G-protein coupled receptors family 1 profile domain-containing protein</fullName>
    </recommendedName>
</protein>
<feature type="domain" description="G-protein coupled receptors family 1 profile" evidence="10">
    <location>
        <begin position="36"/>
        <end position="290"/>
    </location>
</feature>
<evidence type="ECO:0000313" key="11">
    <source>
        <dbReference type="EMBL" id="CAF1336516.1"/>
    </source>
</evidence>
<dbReference type="Proteomes" id="UP000663832">
    <property type="component" value="Unassembled WGS sequence"/>
</dbReference>
<keyword evidence="2" id="KW-1003">Cell membrane</keyword>
<evidence type="ECO:0000256" key="7">
    <source>
        <dbReference type="ARBA" id="ARBA00023170"/>
    </source>
</evidence>
<evidence type="ECO:0000256" key="9">
    <source>
        <dbReference type="SAM" id="Phobius"/>
    </source>
</evidence>
<reference evidence="12" key="1">
    <citation type="submission" date="2021-02" db="EMBL/GenBank/DDBJ databases">
        <authorList>
            <person name="Nowell W R."/>
        </authorList>
    </citation>
    <scope>NUCLEOTIDE SEQUENCE</scope>
</reference>
<comment type="subcellular location">
    <subcellularLocation>
        <location evidence="1">Cell membrane</location>
        <topology evidence="1">Multi-pass membrane protein</topology>
    </subcellularLocation>
</comment>
<keyword evidence="7" id="KW-0675">Receptor</keyword>
<dbReference type="InterPro" id="IPR000276">
    <property type="entry name" value="GPCR_Rhodpsn"/>
</dbReference>
<evidence type="ECO:0000313" key="13">
    <source>
        <dbReference type="Proteomes" id="UP000663832"/>
    </source>
</evidence>
<sequence>MEMVNFMNDSTLIKTELWFLAFDIISIISTLLSIIFGLLYLFIIIRHKTYSPVQMLLVCNSSVAIILLSCILLNMAIFTLQHDLQQSSEKNNPFCIILGFFGYCTDGLQNYSYLLTAVYQYISVVYPNKIIWRTIKFQFCLILVIWIVCILYSLPLLVTGQIIYNIDNQICQIPLRLSLPMVYVATIIYIIPNSGILAVYIKLTRYVHRMSSRAISNHTIFHARRELKLVQRTFILSNTLIVIGLPYMIFVLMSFFTSPPKYHFRIAYICADISVLVVVIIGYCFTPKIGAILRKKLSRSTPVEPITIRYTART</sequence>